<dbReference type="Proteomes" id="UP000728185">
    <property type="component" value="Unassembled WGS sequence"/>
</dbReference>
<accession>A0A8E0RK12</accession>
<organism evidence="1 2">
    <name type="scientific">Fasciolopsis buskii</name>
    <dbReference type="NCBI Taxonomy" id="27845"/>
    <lineage>
        <taxon>Eukaryota</taxon>
        <taxon>Metazoa</taxon>
        <taxon>Spiralia</taxon>
        <taxon>Lophotrochozoa</taxon>
        <taxon>Platyhelminthes</taxon>
        <taxon>Trematoda</taxon>
        <taxon>Digenea</taxon>
        <taxon>Plagiorchiida</taxon>
        <taxon>Echinostomata</taxon>
        <taxon>Echinostomatoidea</taxon>
        <taxon>Fasciolidae</taxon>
        <taxon>Fasciolopsis</taxon>
    </lineage>
</organism>
<dbReference type="AlphaFoldDB" id="A0A8E0RK12"/>
<keyword evidence="2" id="KW-1185">Reference proteome</keyword>
<comment type="caution">
    <text evidence="1">The sequence shown here is derived from an EMBL/GenBank/DDBJ whole genome shotgun (WGS) entry which is preliminary data.</text>
</comment>
<name>A0A8E0RK12_9TREM</name>
<dbReference type="EMBL" id="LUCM01011489">
    <property type="protein sequence ID" value="KAA0183906.1"/>
    <property type="molecule type" value="Genomic_DNA"/>
</dbReference>
<proteinExistence type="predicted"/>
<reference evidence="1" key="1">
    <citation type="submission" date="2019-05" db="EMBL/GenBank/DDBJ databases">
        <title>Annotation for the trematode Fasciolopsis buski.</title>
        <authorList>
            <person name="Choi Y.-J."/>
        </authorList>
    </citation>
    <scope>NUCLEOTIDE SEQUENCE</scope>
    <source>
        <strain evidence="1">HT</strain>
        <tissue evidence="1">Whole worm</tissue>
    </source>
</reference>
<sequence length="239" mass="27278">MHEMMTTLETITNDMDEKKSNIIVTASGTDKTVEKPGNGVGVVRIEDLVESDNANSLAYPEVPALLIVKPVQCRAIPGHFILSCYRREIEFTWIPPQLPIKKAMVKFKQEFPSPRQKLDLSTFVLVFEIYVRSYQLIVDVFFVPLFQHDERKFNTMSDYGWGPSGPKVRNHTLTAMRPNTVYEFGLNLIYQNDTFGQFPPTGTGQICACQTHCELNLITFSPVLMKFYENSPFNRPTTI</sequence>
<evidence type="ECO:0000313" key="2">
    <source>
        <dbReference type="Proteomes" id="UP000728185"/>
    </source>
</evidence>
<gene>
    <name evidence="1" type="ORF">FBUS_03433</name>
</gene>
<protein>
    <submittedName>
        <fullName evidence="1">Uncharacterized protein</fullName>
    </submittedName>
</protein>
<dbReference type="OrthoDB" id="6283195at2759"/>
<evidence type="ECO:0000313" key="1">
    <source>
        <dbReference type="EMBL" id="KAA0183906.1"/>
    </source>
</evidence>